<reference evidence="1" key="1">
    <citation type="journal article" date="2015" name="Nature">
        <title>Complex archaea that bridge the gap between prokaryotes and eukaryotes.</title>
        <authorList>
            <person name="Spang A."/>
            <person name="Saw J.H."/>
            <person name="Jorgensen S.L."/>
            <person name="Zaremba-Niedzwiedzka K."/>
            <person name="Martijn J."/>
            <person name="Lind A.E."/>
            <person name="van Eijk R."/>
            <person name="Schleper C."/>
            <person name="Guy L."/>
            <person name="Ettema T.J."/>
        </authorList>
    </citation>
    <scope>NUCLEOTIDE SEQUENCE</scope>
</reference>
<dbReference type="AlphaFoldDB" id="A0A0F9J3T6"/>
<comment type="caution">
    <text evidence="1">The sequence shown here is derived from an EMBL/GenBank/DDBJ whole genome shotgun (WGS) entry which is preliminary data.</text>
</comment>
<name>A0A0F9J3T6_9ZZZZ</name>
<dbReference type="EMBL" id="LAZR01017387">
    <property type="protein sequence ID" value="KKM00641.1"/>
    <property type="molecule type" value="Genomic_DNA"/>
</dbReference>
<accession>A0A0F9J3T6</accession>
<evidence type="ECO:0000313" key="1">
    <source>
        <dbReference type="EMBL" id="KKM00641.1"/>
    </source>
</evidence>
<gene>
    <name evidence="1" type="ORF">LCGC14_1802390</name>
</gene>
<sequence length="73" mass="8938">MNKEDYIYSGKSATQDLWDEFVEYYKKIHRLVMEKPIKKFLSKEFDLEEDQYKLVWKDLSIQSKHKTTLDTED</sequence>
<proteinExistence type="predicted"/>
<protein>
    <submittedName>
        <fullName evidence="1">Uncharacterized protein</fullName>
    </submittedName>
</protein>
<organism evidence="1">
    <name type="scientific">marine sediment metagenome</name>
    <dbReference type="NCBI Taxonomy" id="412755"/>
    <lineage>
        <taxon>unclassified sequences</taxon>
        <taxon>metagenomes</taxon>
        <taxon>ecological metagenomes</taxon>
    </lineage>
</organism>